<keyword evidence="1" id="KW-0175">Coiled coil</keyword>
<dbReference type="OMA" id="NQDGANH"/>
<dbReference type="PANTHER" id="PTHR47340">
    <property type="entry name" value="DUPLICATED HOMEODOMAIN-LIKE SUPERFAMILY PROTEIN"/>
    <property type="match status" value="1"/>
</dbReference>
<feature type="domain" description="SANT" evidence="3">
    <location>
        <begin position="1145"/>
        <end position="1192"/>
    </location>
</feature>
<dbReference type="Gramene" id="RZC83707">
    <property type="protein sequence ID" value="RZC83707"/>
    <property type="gene ID" value="C5167_046480"/>
</dbReference>
<dbReference type="SUPFAM" id="SSF46689">
    <property type="entry name" value="Homeodomain-like"/>
    <property type="match status" value="2"/>
</dbReference>
<evidence type="ECO:0000256" key="1">
    <source>
        <dbReference type="SAM" id="Coils"/>
    </source>
</evidence>
<feature type="compositionally biased region" description="Basic and acidic residues" evidence="2">
    <location>
        <begin position="400"/>
        <end position="425"/>
    </location>
</feature>
<feature type="compositionally biased region" description="Polar residues" evidence="2">
    <location>
        <begin position="426"/>
        <end position="466"/>
    </location>
</feature>
<feature type="compositionally biased region" description="Low complexity" evidence="2">
    <location>
        <begin position="1744"/>
        <end position="1753"/>
    </location>
</feature>
<dbReference type="PROSITE" id="PS51293">
    <property type="entry name" value="SANT"/>
    <property type="match status" value="2"/>
</dbReference>
<feature type="compositionally biased region" description="Basic and acidic residues" evidence="2">
    <location>
        <begin position="352"/>
        <end position="367"/>
    </location>
</feature>
<dbReference type="Pfam" id="PF00249">
    <property type="entry name" value="Myb_DNA-binding"/>
    <property type="match status" value="2"/>
</dbReference>
<evidence type="ECO:0000256" key="2">
    <source>
        <dbReference type="SAM" id="MobiDB-lite"/>
    </source>
</evidence>
<feature type="compositionally biased region" description="Basic and acidic residues" evidence="2">
    <location>
        <begin position="177"/>
        <end position="187"/>
    </location>
</feature>
<feature type="compositionally biased region" description="Basic and acidic residues" evidence="2">
    <location>
        <begin position="106"/>
        <end position="118"/>
    </location>
</feature>
<dbReference type="STRING" id="3469.A0A4Y7LFI9"/>
<feature type="compositionally biased region" description="Polar residues" evidence="2">
    <location>
        <begin position="260"/>
        <end position="273"/>
    </location>
</feature>
<keyword evidence="5" id="KW-1185">Reference proteome</keyword>
<dbReference type="EMBL" id="CM010725">
    <property type="protein sequence ID" value="RZC83707.1"/>
    <property type="molecule type" value="Genomic_DNA"/>
</dbReference>
<dbReference type="SMART" id="SM00717">
    <property type="entry name" value="SANT"/>
    <property type="match status" value="2"/>
</dbReference>
<feature type="compositionally biased region" description="Basic and acidic residues" evidence="2">
    <location>
        <begin position="467"/>
        <end position="479"/>
    </location>
</feature>
<dbReference type="OrthoDB" id="10258692at2759"/>
<dbReference type="InterPro" id="IPR001005">
    <property type="entry name" value="SANT/Myb"/>
</dbReference>
<feature type="compositionally biased region" description="Basic and acidic residues" evidence="2">
    <location>
        <begin position="125"/>
        <end position="137"/>
    </location>
</feature>
<accession>A0A4Y7LFI9</accession>
<protein>
    <recommendedName>
        <fullName evidence="3">SANT domain-containing protein</fullName>
    </recommendedName>
</protein>
<dbReference type="CDD" id="cd00167">
    <property type="entry name" value="SANT"/>
    <property type="match status" value="1"/>
</dbReference>
<dbReference type="InterPro" id="IPR009057">
    <property type="entry name" value="Homeodomain-like_sf"/>
</dbReference>
<dbReference type="Gene3D" id="1.20.58.1880">
    <property type="match status" value="1"/>
</dbReference>
<proteinExistence type="predicted"/>
<feature type="region of interest" description="Disordered" evidence="2">
    <location>
        <begin position="25"/>
        <end position="54"/>
    </location>
</feature>
<dbReference type="PANTHER" id="PTHR47340:SF1">
    <property type="entry name" value="DUPLICATED HOMEODOMAIN-LIKE SUPERFAMILY PROTEIN"/>
    <property type="match status" value="1"/>
</dbReference>
<feature type="region of interest" description="Disordered" evidence="2">
    <location>
        <begin position="347"/>
        <end position="488"/>
    </location>
</feature>
<feature type="region of interest" description="Disordered" evidence="2">
    <location>
        <begin position="69"/>
        <end position="287"/>
    </location>
</feature>
<organism evidence="4 5">
    <name type="scientific">Papaver somniferum</name>
    <name type="common">Opium poppy</name>
    <dbReference type="NCBI Taxonomy" id="3469"/>
    <lineage>
        <taxon>Eukaryota</taxon>
        <taxon>Viridiplantae</taxon>
        <taxon>Streptophyta</taxon>
        <taxon>Embryophyta</taxon>
        <taxon>Tracheophyta</taxon>
        <taxon>Spermatophyta</taxon>
        <taxon>Magnoliopsida</taxon>
        <taxon>Ranunculales</taxon>
        <taxon>Papaveraceae</taxon>
        <taxon>Papaveroideae</taxon>
        <taxon>Papaver</taxon>
    </lineage>
</organism>
<dbReference type="Gene3D" id="1.10.10.60">
    <property type="entry name" value="Homeodomain-like"/>
    <property type="match status" value="1"/>
</dbReference>
<sequence length="1862" mass="205503">MPPEPSTWDRKDFFKEKKYDRLDSVNSRWRGGGGDPHLGGVGGHRGGDFTRWGGGNEDFRRPLVHGKQGGYQIFPEESGYGCTPSRSSERMVEDESSFRSFSSRGGESKYGRSSREVRGSIIHGSPREWRGHPRESGGDVSFNPFGRHHDLTTQRSVSDIITSHHHSDAENTLLDPHPFRDEHDKMGGLDALGTGHRYERDHSLGGSIPWKRSKWNRSSSLSSRGSGFSHSSSSRSIRTDSDEGKTELHPGRVTPLRSPSVETSGDLPTSLNDETCPRKKPRLGWGQGLAKYEKQKVEVPERKPAENPVQQPVEKLVEKSVEKPAEKLVQKFVEKFVEKPVEKLVENSVEEPVEKTEEKPVEKEFYEVLRSTGTQSEQELVLEDASSLKDLPEELPDENPVEKSAEKPDENPVEKSAEKPDENANSKRPTPTIVITSSDTSPRLTGLSECSSPPTPSSFACSSSQGPEDKHLLNCERNDNQTSSSRGSPSCGFLNFVEGFSVNLQHLELTPPLNLNSLLSDLTQPEDVNSGDSNYLRSTVMNKLLLLKSEFLKAVEKTEGEIDKFENELKQLNSEPDTVSVSPATTDALQLNSGVKSYEVVGADSKVLLKPLQVVSSDDLHSEKTLCDDIMRESHAEVEDEIDSPGSATSKFVEQSTGKTDFTSLAKKEKQGNFVALVEELSCRSPEKNNLPSAEKKSKDELCIGDTKSVNEMSTFCDASSELVGHNHDHEKLVEAILAANKDSARNACEVFNNLLPADGPELEKREVNLDSCQQNNVILKEKVRARMRLQRFKERALTLKYRALQHMWKEDMHLLSVRKCKLKSQKRVDSSLKFLHNGQQKHRSSIRSRFTSPGNSTLVPSANIVDFTSKLLSDSRVKVHRSSLKMPALILDEKQRKSSMFVSNNGLVEDPLSVEKERVMVNPWTPEEKEVFLEKLAAFGKDFNRIASCLTHKTTADCVEFYYKNHKSESFEKIKKKMDSRKQVGDLPNTYLMTSGQKWNREANAVSLDVLGAASMVASHADDSEKTQQSSAGRPFLLRHCEYKASSSSDFAAVSKSSTSDMLGNEREVVAADVLAGICGALSSEAVSSCITSSIDHVEGCLDWKFRRRNLVADDCSLTPEVMQKIYCQEACSDESCGEFDSVDWTDEEKLVFIRAFRSYSKNFSKISRCVRTKSRDQCRIFFSKARKSLGLDLIQPGSDNAGTLLSDDNGGRSDTEDACGMEIESAICSLQYCTKMDVDLPLSVANTDDKALERDKTTHTLAEHHKLCDTEQSDYGDSDPRREVPDDFQAMVTPEGKVMATEKIVQCNGVVKEATLSCEFPVQAHEGASFTAETVKEHGVSQPVSLHDDTAPAEQLKVIPVASAEITAESSIKLHNGGGDGQYVKDAGVDIKSNRSSAYSSVPESKINGVVTPGICLTPNYHSENSRDLISSGQAPPVMFWQQKENFPSVSANLCPRDSVSAHSEGHLGKSTPSSTLNFEKRKRQRSENDDAYQPQLLGNGTLNQVESSQILRGYPLKVLNKKEINGAAESNQILHGLYHDTGDALKAPRLLSEMPLLVRGGHEQRSRSRSRSSSDTEEHSRRNGDVKLFGQILSHPSPVPLSSPLTTNQLTDSKIETPKLSSSKSSSNLKLINGHANEGVPSPLKHDATGNHYGASEYPMRSYGFWDGNKIQMGLPSIPPDSAILFSKYPTVAFSDFSTTSSCVDKQQQTMLKSKDRNLGSVSVYPTKDVVSSASSHHHNNSSSSNNNSSRGLADYRKVYRSHDGSKDVMKQRNDMFPQLQKANGCENLQQQQIQGRGVVGMLNVMGGGGILVGGVSDPVAAIKMHYAASTAERYGGQVGSVMMMREEDPCWRGGDIGR</sequence>
<evidence type="ECO:0000313" key="5">
    <source>
        <dbReference type="Proteomes" id="UP000316621"/>
    </source>
</evidence>
<reference evidence="4 5" key="1">
    <citation type="journal article" date="2018" name="Science">
        <title>The opium poppy genome and morphinan production.</title>
        <authorList>
            <person name="Guo L."/>
            <person name="Winzer T."/>
            <person name="Yang X."/>
            <person name="Li Y."/>
            <person name="Ning Z."/>
            <person name="He Z."/>
            <person name="Teodor R."/>
            <person name="Lu Y."/>
            <person name="Bowser T.A."/>
            <person name="Graham I.A."/>
            <person name="Ye K."/>
        </authorList>
    </citation>
    <scope>NUCLEOTIDE SEQUENCE [LARGE SCALE GENOMIC DNA]</scope>
    <source>
        <strain evidence="5">cv. HN1</strain>
        <tissue evidence="4">Leaves</tissue>
    </source>
</reference>
<feature type="region of interest" description="Disordered" evidence="2">
    <location>
        <begin position="1460"/>
        <end position="1503"/>
    </location>
</feature>
<evidence type="ECO:0000259" key="3">
    <source>
        <dbReference type="PROSITE" id="PS51293"/>
    </source>
</evidence>
<feature type="coiled-coil region" evidence="1">
    <location>
        <begin position="548"/>
        <end position="575"/>
    </location>
</feature>
<name>A0A4Y7LFI9_PAPSO</name>
<feature type="domain" description="SANT" evidence="3">
    <location>
        <begin position="920"/>
        <end position="971"/>
    </location>
</feature>
<dbReference type="Proteomes" id="UP000316621">
    <property type="component" value="Chromosome 11"/>
</dbReference>
<feature type="compositionally biased region" description="Low complexity" evidence="2">
    <location>
        <begin position="216"/>
        <end position="236"/>
    </location>
</feature>
<feature type="compositionally biased region" description="Basic and acidic residues" evidence="2">
    <location>
        <begin position="237"/>
        <end position="250"/>
    </location>
</feature>
<gene>
    <name evidence="4" type="ORF">C5167_046480</name>
</gene>
<feature type="region of interest" description="Disordered" evidence="2">
    <location>
        <begin position="1560"/>
        <end position="1588"/>
    </location>
</feature>
<evidence type="ECO:0000313" key="4">
    <source>
        <dbReference type="EMBL" id="RZC83707.1"/>
    </source>
</evidence>
<feature type="compositionally biased region" description="Basic and acidic residues" evidence="2">
    <location>
        <begin position="87"/>
        <end position="97"/>
    </location>
</feature>
<feature type="region of interest" description="Disordered" evidence="2">
    <location>
        <begin position="1733"/>
        <end position="1756"/>
    </location>
</feature>
<feature type="compositionally biased region" description="Basic and acidic residues" evidence="2">
    <location>
        <begin position="1563"/>
        <end position="1588"/>
    </location>
</feature>
<dbReference type="InterPro" id="IPR017884">
    <property type="entry name" value="SANT_dom"/>
</dbReference>
<feature type="region of interest" description="Disordered" evidence="2">
    <location>
        <begin position="1265"/>
        <end position="1287"/>
    </location>
</feature>
<feature type="compositionally biased region" description="Gly residues" evidence="2">
    <location>
        <begin position="30"/>
        <end position="44"/>
    </location>
</feature>